<evidence type="ECO:0000313" key="1">
    <source>
        <dbReference type="EMBL" id="KAJ8704348.1"/>
    </source>
</evidence>
<accession>A0ACC2PZ00</accession>
<gene>
    <name evidence="1" type="ORF">PYW08_013072</name>
</gene>
<organism evidence="1 2">
    <name type="scientific">Mythimna loreyi</name>
    <dbReference type="NCBI Taxonomy" id="667449"/>
    <lineage>
        <taxon>Eukaryota</taxon>
        <taxon>Metazoa</taxon>
        <taxon>Ecdysozoa</taxon>
        <taxon>Arthropoda</taxon>
        <taxon>Hexapoda</taxon>
        <taxon>Insecta</taxon>
        <taxon>Pterygota</taxon>
        <taxon>Neoptera</taxon>
        <taxon>Endopterygota</taxon>
        <taxon>Lepidoptera</taxon>
        <taxon>Glossata</taxon>
        <taxon>Ditrysia</taxon>
        <taxon>Noctuoidea</taxon>
        <taxon>Noctuidae</taxon>
        <taxon>Noctuinae</taxon>
        <taxon>Hadenini</taxon>
        <taxon>Mythimna</taxon>
    </lineage>
</organism>
<dbReference type="Proteomes" id="UP001231649">
    <property type="component" value="Chromosome 32"/>
</dbReference>
<dbReference type="EMBL" id="CM056808">
    <property type="protein sequence ID" value="KAJ8704348.1"/>
    <property type="molecule type" value="Genomic_DNA"/>
</dbReference>
<evidence type="ECO:0000313" key="2">
    <source>
        <dbReference type="Proteomes" id="UP001231649"/>
    </source>
</evidence>
<comment type="caution">
    <text evidence="1">The sequence shown here is derived from an EMBL/GenBank/DDBJ whole genome shotgun (WGS) entry which is preliminary data.</text>
</comment>
<name>A0ACC2PZ00_9NEOP</name>
<keyword evidence="2" id="KW-1185">Reference proteome</keyword>
<proteinExistence type="predicted"/>
<protein>
    <submittedName>
        <fullName evidence="1">Uncharacterized protein</fullName>
    </submittedName>
</protein>
<reference evidence="1" key="1">
    <citation type="submission" date="2023-03" db="EMBL/GenBank/DDBJ databases">
        <title>Chromosome-level genomes of two armyworms, Mythimna separata and Mythimna loreyi, provide insights into the biosynthesis and reception of sex pheromones.</title>
        <authorList>
            <person name="Zhao H."/>
        </authorList>
    </citation>
    <scope>NUCLEOTIDE SEQUENCE</scope>
    <source>
        <strain evidence="1">BeijingLab</strain>
    </source>
</reference>
<sequence>MVAPQIQPLPNPYDDATAYFGDTETELSYTKNPDSEMKSSSEVEIIHTFDDQDITMASKNRAENNKPCTVTSIDTADDQQAATINTPQEKSMHPTSSSAGLLKILKPTHTTVKQQYFRTKLRNQTPHKQEQNGN</sequence>